<evidence type="ECO:0000259" key="9">
    <source>
        <dbReference type="PROSITE" id="PS51192"/>
    </source>
</evidence>
<dbReference type="Proteomes" id="UP000182259">
    <property type="component" value="Chromosome I"/>
</dbReference>
<evidence type="ECO:0000256" key="3">
    <source>
        <dbReference type="ARBA" id="ARBA00022806"/>
    </source>
</evidence>
<comment type="similarity">
    <text evidence="6">Belongs to the DEAD box helicase family.</text>
</comment>
<keyword evidence="5 7" id="KW-0694">RNA-binding</keyword>
<dbReference type="PROSITE" id="PS51194">
    <property type="entry name" value="HELICASE_CTER"/>
    <property type="match status" value="1"/>
</dbReference>
<dbReference type="SMART" id="SM00490">
    <property type="entry name" value="HELICc"/>
    <property type="match status" value="1"/>
</dbReference>
<evidence type="ECO:0000313" key="12">
    <source>
        <dbReference type="Proteomes" id="UP000182259"/>
    </source>
</evidence>
<dbReference type="SMART" id="SM00487">
    <property type="entry name" value="DEXDc"/>
    <property type="match status" value="1"/>
</dbReference>
<dbReference type="Pfam" id="PF00271">
    <property type="entry name" value="Helicase_C"/>
    <property type="match status" value="1"/>
</dbReference>
<evidence type="ECO:0000256" key="7">
    <source>
        <dbReference type="RuleBase" id="RU365068"/>
    </source>
</evidence>
<protein>
    <recommendedName>
        <fullName evidence="7">ATP-dependent RNA helicase</fullName>
        <ecNumber evidence="7">3.6.4.13</ecNumber>
    </recommendedName>
</protein>
<dbReference type="EMBL" id="LT635764">
    <property type="protein sequence ID" value="SGZ49312.1"/>
    <property type="molecule type" value="Genomic_DNA"/>
</dbReference>
<dbReference type="PROSITE" id="PS51192">
    <property type="entry name" value="HELICASE_ATP_BIND_1"/>
    <property type="match status" value="1"/>
</dbReference>
<evidence type="ECO:0000256" key="1">
    <source>
        <dbReference type="ARBA" id="ARBA00022741"/>
    </source>
</evidence>
<dbReference type="InterPro" id="IPR001650">
    <property type="entry name" value="Helicase_C-like"/>
</dbReference>
<feature type="domain" description="Helicase C-terminal" evidence="10">
    <location>
        <begin position="481"/>
        <end position="638"/>
    </location>
</feature>
<dbReference type="SUPFAM" id="SSF52540">
    <property type="entry name" value="P-loop containing nucleoside triphosphate hydrolases"/>
    <property type="match status" value="1"/>
</dbReference>
<dbReference type="GO" id="GO:0003724">
    <property type="term" value="F:RNA helicase activity"/>
    <property type="evidence" value="ECO:0007669"/>
    <property type="project" value="UniProtKB-EC"/>
</dbReference>
<dbReference type="PROSITE" id="PS00039">
    <property type="entry name" value="DEAD_ATP_HELICASE"/>
    <property type="match status" value="1"/>
</dbReference>
<evidence type="ECO:0000256" key="4">
    <source>
        <dbReference type="ARBA" id="ARBA00022840"/>
    </source>
</evidence>
<feature type="compositionally biased region" description="Low complexity" evidence="8">
    <location>
        <begin position="51"/>
        <end position="68"/>
    </location>
</feature>
<dbReference type="AlphaFoldDB" id="A0A1L0BE06"/>
<dbReference type="Gene3D" id="3.40.50.300">
    <property type="entry name" value="P-loop containing nucleotide triphosphate hydrolases"/>
    <property type="match status" value="2"/>
</dbReference>
<comment type="catalytic activity">
    <reaction evidence="7">
        <text>ATP + H2O = ADP + phosphate + H(+)</text>
        <dbReference type="Rhea" id="RHEA:13065"/>
        <dbReference type="ChEBI" id="CHEBI:15377"/>
        <dbReference type="ChEBI" id="CHEBI:15378"/>
        <dbReference type="ChEBI" id="CHEBI:30616"/>
        <dbReference type="ChEBI" id="CHEBI:43474"/>
        <dbReference type="ChEBI" id="CHEBI:456216"/>
        <dbReference type="EC" id="3.6.4.13"/>
    </reaction>
</comment>
<evidence type="ECO:0000256" key="5">
    <source>
        <dbReference type="ARBA" id="ARBA00022884"/>
    </source>
</evidence>
<feature type="compositionally biased region" description="Acidic residues" evidence="8">
    <location>
        <begin position="160"/>
        <end position="174"/>
    </location>
</feature>
<proteinExistence type="inferred from homology"/>
<dbReference type="InterPro" id="IPR000629">
    <property type="entry name" value="RNA-helicase_DEAD-box_CS"/>
</dbReference>
<evidence type="ECO:0000256" key="8">
    <source>
        <dbReference type="SAM" id="MobiDB-lite"/>
    </source>
</evidence>
<feature type="region of interest" description="Disordered" evidence="8">
    <location>
        <begin position="155"/>
        <end position="188"/>
    </location>
</feature>
<dbReference type="GO" id="GO:0016787">
    <property type="term" value="F:hydrolase activity"/>
    <property type="evidence" value="ECO:0007669"/>
    <property type="project" value="UniProtKB-KW"/>
</dbReference>
<dbReference type="Pfam" id="PF00270">
    <property type="entry name" value="DEAD"/>
    <property type="match status" value="1"/>
</dbReference>
<reference evidence="12" key="1">
    <citation type="submission" date="2016-10" db="EMBL/GenBank/DDBJ databases">
        <authorList>
            <person name="Geijer C."/>
            <person name="Jareborg N."/>
            <person name="Dainat J."/>
        </authorList>
    </citation>
    <scope>NUCLEOTIDE SEQUENCE [LARGE SCALE GENOMIC DNA]</scope>
    <source>
        <strain evidence="12">PYCC 4715</strain>
    </source>
</reference>
<keyword evidence="1 6" id="KW-0547">Nucleotide-binding</keyword>
<gene>
    <name evidence="11" type="ORF">SAMEA4029009_CIC11G00000005897</name>
</gene>
<dbReference type="InterPro" id="IPR014001">
    <property type="entry name" value="Helicase_ATP-bd"/>
</dbReference>
<dbReference type="InterPro" id="IPR011545">
    <property type="entry name" value="DEAD/DEAH_box_helicase_dom"/>
</dbReference>
<organism evidence="11 12">
    <name type="scientific">Sungouiella intermedia</name>
    <dbReference type="NCBI Taxonomy" id="45354"/>
    <lineage>
        <taxon>Eukaryota</taxon>
        <taxon>Fungi</taxon>
        <taxon>Dikarya</taxon>
        <taxon>Ascomycota</taxon>
        <taxon>Saccharomycotina</taxon>
        <taxon>Pichiomycetes</taxon>
        <taxon>Metschnikowiaceae</taxon>
        <taxon>Sungouiella</taxon>
    </lineage>
</organism>
<dbReference type="CDD" id="cd18787">
    <property type="entry name" value="SF2_C_DEAD"/>
    <property type="match status" value="1"/>
</dbReference>
<dbReference type="InterPro" id="IPR027417">
    <property type="entry name" value="P-loop_NTPase"/>
</dbReference>
<dbReference type="PANTHER" id="PTHR24031">
    <property type="entry name" value="RNA HELICASE"/>
    <property type="match status" value="1"/>
</dbReference>
<comment type="function">
    <text evidence="7">RNA helicase.</text>
</comment>
<dbReference type="GO" id="GO:0005524">
    <property type="term" value="F:ATP binding"/>
    <property type="evidence" value="ECO:0007669"/>
    <property type="project" value="UniProtKB-UniRule"/>
</dbReference>
<keyword evidence="2 6" id="KW-0378">Hydrolase</keyword>
<feature type="compositionally biased region" description="Basic and acidic residues" evidence="8">
    <location>
        <begin position="34"/>
        <end position="47"/>
    </location>
</feature>
<evidence type="ECO:0000313" key="11">
    <source>
        <dbReference type="EMBL" id="SGZ49312.1"/>
    </source>
</evidence>
<evidence type="ECO:0000256" key="6">
    <source>
        <dbReference type="RuleBase" id="RU000492"/>
    </source>
</evidence>
<sequence length="655" mass="73347">MFAQRFDPDAVTTSPNKLLSQFLSRKRKLSTASDSDKEVKSSSHSEDESSSDSSSDSESSSGSSSESSSDSDSDSESESENEEEKGKNPPETDQKLEKSDAMEIDGDRASDEAKEIKQTMEIIQPVISKPEFLENVENDPAYVSKHATIFKKFQQAETSEQQDDEEEEIEDVDMQDLAPIPQPELPRDTRLRGHQAHLKNLDWLSEPTYISPETTEPFLTFGLSEKVLKNLSLLGFEEAFSVQVGTLRVMLEDIRKNKLASDFRGDLLVNASTGSGKTLAYLVPIVEALHTRVVPRLRAIILVPTRPLINQVSQTLRDLSKGTVLTVVSLTSDLSIKEEGRKVQKTVPDIIVSTPGRLVDHLLNGSISMQYLRFLIVDEADRLLNQSFQNWCEVVVSNLEKWNDSMANIGQKWGLQVQKMIFSATLTTDAGKLSLLKFKKPRLLIVNSTEQLVNEMFTLPATLSEHKISFSSSKSAIKPLLLAKFMVHAGKLSSVLVFAKSNDATLRLSKILQALFDKFAPHNKINVAYMNSTNNKSSVRKSILEDFSNNTIQVLVATDLIARGLDILSITDVINYDLPNSSREYVHRVGRTARANNKGDAYTLCFGKGEEKWFKTIMRDVGRNNSIEETNEEKLGLFVDKQDKQDYENVMEQFQ</sequence>
<feature type="compositionally biased region" description="Acidic residues" evidence="8">
    <location>
        <begin position="69"/>
        <end position="83"/>
    </location>
</feature>
<accession>A0A1L0BE06</accession>
<keyword evidence="3 6" id="KW-0347">Helicase</keyword>
<feature type="compositionally biased region" description="Polar residues" evidence="8">
    <location>
        <begin position="11"/>
        <end position="23"/>
    </location>
</feature>
<evidence type="ECO:0000259" key="10">
    <source>
        <dbReference type="PROSITE" id="PS51194"/>
    </source>
</evidence>
<keyword evidence="4 6" id="KW-0067">ATP-binding</keyword>
<dbReference type="CDD" id="cd17956">
    <property type="entry name" value="DEADc_DDX51"/>
    <property type="match status" value="1"/>
</dbReference>
<evidence type="ECO:0000256" key="2">
    <source>
        <dbReference type="ARBA" id="ARBA00022801"/>
    </source>
</evidence>
<dbReference type="GO" id="GO:0003723">
    <property type="term" value="F:RNA binding"/>
    <property type="evidence" value="ECO:0007669"/>
    <property type="project" value="UniProtKB-UniRule"/>
</dbReference>
<feature type="domain" description="Helicase ATP-binding" evidence="9">
    <location>
        <begin position="258"/>
        <end position="444"/>
    </location>
</feature>
<name>A0A1L0BE06_9ASCO</name>
<feature type="compositionally biased region" description="Basic and acidic residues" evidence="8">
    <location>
        <begin position="84"/>
        <end position="108"/>
    </location>
</feature>
<dbReference type="EC" id="3.6.4.13" evidence="7"/>
<comment type="domain">
    <text evidence="7">The Q motif is unique to and characteristic of the DEAD box family of RNA helicases and controls ATP binding and hydrolysis.</text>
</comment>
<feature type="region of interest" description="Disordered" evidence="8">
    <location>
        <begin position="1"/>
        <end position="108"/>
    </location>
</feature>